<evidence type="ECO:0000256" key="2">
    <source>
        <dbReference type="ARBA" id="ARBA00022651"/>
    </source>
</evidence>
<evidence type="ECO:0000313" key="8">
    <source>
        <dbReference type="Proteomes" id="UP000287394"/>
    </source>
</evidence>
<dbReference type="InterPro" id="IPR023296">
    <property type="entry name" value="Glyco_hydro_beta-prop_sf"/>
</dbReference>
<comment type="similarity">
    <text evidence="1 6">Belongs to the glycosyl hydrolase 43 family.</text>
</comment>
<protein>
    <submittedName>
        <fullName evidence="7">Uncharacterized protein</fullName>
    </submittedName>
</protein>
<dbReference type="CDD" id="cd18827">
    <property type="entry name" value="GH43_XlnD-like"/>
    <property type="match status" value="1"/>
</dbReference>
<dbReference type="GO" id="GO:0045493">
    <property type="term" value="P:xylan catabolic process"/>
    <property type="evidence" value="ECO:0007669"/>
    <property type="project" value="UniProtKB-KW"/>
</dbReference>
<evidence type="ECO:0000256" key="3">
    <source>
        <dbReference type="ARBA" id="ARBA00022801"/>
    </source>
</evidence>
<sequence>MTVIETRTSGNPLFPGWYADPEIHCFGGRYYLYPTTSDIYSKQTSYECWSSDDLTDWRNEGVILDFKDVPWSTNFAAWAPSCAEKNGKYYFYFSAGDGAGLGVAVSDSPAGPFHDAIGRPIVGHYPHGAQPIDAHCFNDDDGQSYLYFGGHKKCVVARLTPTMCAFNQDFQDITPSPGYVEGPFMVKRRGLYYLMWSEGGWTDHTYMAAYGVSDNPFGPFEYGGKILENNPEIASGAGHHSVLLLPGAEDDWVICYHRRPLTETDGNHRVVCLDKLEFRADGTIAPVTLTNTGVPAHPAR</sequence>
<evidence type="ECO:0000256" key="5">
    <source>
        <dbReference type="ARBA" id="ARBA00023295"/>
    </source>
</evidence>
<dbReference type="InterPro" id="IPR006710">
    <property type="entry name" value="Glyco_hydro_43"/>
</dbReference>
<keyword evidence="5 6" id="KW-0326">Glycosidase</keyword>
<dbReference type="Gene3D" id="2.115.10.20">
    <property type="entry name" value="Glycosyl hydrolase domain, family 43"/>
    <property type="match status" value="1"/>
</dbReference>
<dbReference type="PANTHER" id="PTHR43772:SF2">
    <property type="entry name" value="PUTATIVE (AFU_ORTHOLOGUE AFUA_2G04480)-RELATED"/>
    <property type="match status" value="1"/>
</dbReference>
<keyword evidence="3 6" id="KW-0378">Hydrolase</keyword>
<dbReference type="EMBL" id="AP025739">
    <property type="protein sequence ID" value="BDI30975.1"/>
    <property type="molecule type" value="Genomic_DNA"/>
</dbReference>
<keyword evidence="2" id="KW-0858">Xylan degradation</keyword>
<keyword evidence="4" id="KW-0119">Carbohydrate metabolism</keyword>
<dbReference type="KEGG" id="ccot:CCAX7_30260"/>
<keyword evidence="8" id="KW-1185">Reference proteome</keyword>
<dbReference type="InterPro" id="IPR052176">
    <property type="entry name" value="Glycosyl_Hydrlase_43_Enz"/>
</dbReference>
<accession>A0A402CST9</accession>
<reference evidence="7 8" key="1">
    <citation type="journal article" date="2019" name="Int. J. Syst. Evol. Microbiol.">
        <title>Capsulimonas corticalis gen. nov., sp. nov., an aerobic capsulated bacterium, of a novel bacterial order, Capsulimonadales ord. nov., of the class Armatimonadia of the phylum Armatimonadetes.</title>
        <authorList>
            <person name="Li J."/>
            <person name="Kudo C."/>
            <person name="Tonouchi A."/>
        </authorList>
    </citation>
    <scope>NUCLEOTIDE SEQUENCE [LARGE SCALE GENOMIC DNA]</scope>
    <source>
        <strain evidence="7 8">AX-7</strain>
    </source>
</reference>
<keyword evidence="2" id="KW-0624">Polysaccharide degradation</keyword>
<dbReference type="Proteomes" id="UP000287394">
    <property type="component" value="Chromosome"/>
</dbReference>
<evidence type="ECO:0000256" key="4">
    <source>
        <dbReference type="ARBA" id="ARBA00023277"/>
    </source>
</evidence>
<evidence type="ECO:0000313" key="7">
    <source>
        <dbReference type="EMBL" id="BDI30975.1"/>
    </source>
</evidence>
<dbReference type="GO" id="GO:0004553">
    <property type="term" value="F:hydrolase activity, hydrolyzing O-glycosyl compounds"/>
    <property type="evidence" value="ECO:0007669"/>
    <property type="project" value="InterPro"/>
</dbReference>
<evidence type="ECO:0000256" key="1">
    <source>
        <dbReference type="ARBA" id="ARBA00009865"/>
    </source>
</evidence>
<proteinExistence type="inferred from homology"/>
<evidence type="ECO:0000256" key="6">
    <source>
        <dbReference type="RuleBase" id="RU361187"/>
    </source>
</evidence>
<dbReference type="Pfam" id="PF04616">
    <property type="entry name" value="Glyco_hydro_43"/>
    <property type="match status" value="1"/>
</dbReference>
<gene>
    <name evidence="7" type="ORF">CCAX7_30260</name>
</gene>
<dbReference type="SUPFAM" id="SSF75005">
    <property type="entry name" value="Arabinanase/levansucrase/invertase"/>
    <property type="match status" value="1"/>
</dbReference>
<dbReference type="OrthoDB" id="9801455at2"/>
<organism evidence="7 8">
    <name type="scientific">Capsulimonas corticalis</name>
    <dbReference type="NCBI Taxonomy" id="2219043"/>
    <lineage>
        <taxon>Bacteria</taxon>
        <taxon>Bacillati</taxon>
        <taxon>Armatimonadota</taxon>
        <taxon>Armatimonadia</taxon>
        <taxon>Capsulimonadales</taxon>
        <taxon>Capsulimonadaceae</taxon>
        <taxon>Capsulimonas</taxon>
    </lineage>
</organism>
<dbReference type="AlphaFoldDB" id="A0A402CST9"/>
<name>A0A402CST9_9BACT</name>
<dbReference type="PANTHER" id="PTHR43772">
    <property type="entry name" value="ENDO-1,4-BETA-XYLANASE"/>
    <property type="match status" value="1"/>
</dbReference>